<dbReference type="EC" id="2.3.1.-" evidence="5"/>
<keyword evidence="4 5" id="KW-0012">Acyltransferase</keyword>
<keyword evidence="5" id="KW-0046">Antibiotic resistance</keyword>
<dbReference type="PANTHER" id="PTHR11104:SF0">
    <property type="entry name" value="SPBETA PROPHAGE-DERIVED AMINOGLYCOSIDE N(3')-ACETYLTRANSFERASE-LIKE PROTEIN YOKD"/>
    <property type="match status" value="1"/>
</dbReference>
<evidence type="ECO:0000256" key="3">
    <source>
        <dbReference type="ARBA" id="ARBA00022679"/>
    </source>
</evidence>
<protein>
    <recommendedName>
        <fullName evidence="2 5">Aminoglycoside N(3)-acetyltransferase</fullName>
        <ecNumber evidence="5">2.3.1.-</ecNumber>
    </recommendedName>
</protein>
<keyword evidence="7" id="KW-1185">Reference proteome</keyword>
<dbReference type="RefSeq" id="WP_085444767.1">
    <property type="nucleotide sequence ID" value="NZ_LVJN01000020.1"/>
</dbReference>
<dbReference type="Pfam" id="PF02522">
    <property type="entry name" value="Antibiotic_NAT"/>
    <property type="match status" value="1"/>
</dbReference>
<evidence type="ECO:0000256" key="5">
    <source>
        <dbReference type="RuleBase" id="RU365031"/>
    </source>
</evidence>
<evidence type="ECO:0000256" key="1">
    <source>
        <dbReference type="ARBA" id="ARBA00006383"/>
    </source>
</evidence>
<dbReference type="InterPro" id="IPR028345">
    <property type="entry name" value="Antibiotic_NAT-like"/>
</dbReference>
<dbReference type="SUPFAM" id="SSF110710">
    <property type="entry name" value="TTHA0583/YokD-like"/>
    <property type="match status" value="1"/>
</dbReference>
<keyword evidence="3 5" id="KW-0808">Transferase</keyword>
<comment type="similarity">
    <text evidence="1 5">Belongs to the antibiotic N-acetyltransferase family.</text>
</comment>
<dbReference type="InterPro" id="IPR003679">
    <property type="entry name" value="Amioglycoside_AcTrfase"/>
</dbReference>
<organism evidence="6 7">
    <name type="scientific">Magnetofaba australis IT-1</name>
    <dbReference type="NCBI Taxonomy" id="1434232"/>
    <lineage>
        <taxon>Bacteria</taxon>
        <taxon>Pseudomonadati</taxon>
        <taxon>Pseudomonadota</taxon>
        <taxon>Magnetococcia</taxon>
        <taxon>Magnetococcales</taxon>
        <taxon>Magnetococcaceae</taxon>
        <taxon>Magnetofaba</taxon>
    </lineage>
</organism>
<comment type="caution">
    <text evidence="6">The sequence shown here is derived from an EMBL/GenBank/DDBJ whole genome shotgun (WGS) entry which is preliminary data.</text>
</comment>
<reference evidence="6 7" key="1">
    <citation type="journal article" date="2016" name="BMC Genomics">
        <title>Combined genomic and structural analyses of a cultured magnetotactic bacterium reveals its niche adaptation to a dynamic environment.</title>
        <authorList>
            <person name="Araujo A.C."/>
            <person name="Morillo V."/>
            <person name="Cypriano J."/>
            <person name="Teixeira L.C."/>
            <person name="Leao P."/>
            <person name="Lyra S."/>
            <person name="Almeida L.G."/>
            <person name="Bazylinski D.A."/>
            <person name="Vasconcellos A.T."/>
            <person name="Abreu F."/>
            <person name="Lins U."/>
        </authorList>
    </citation>
    <scope>NUCLEOTIDE SEQUENCE [LARGE SCALE GENOMIC DNA]</scope>
    <source>
        <strain evidence="6 7">IT-1</strain>
    </source>
</reference>
<evidence type="ECO:0000256" key="2">
    <source>
        <dbReference type="ARBA" id="ARBA00012882"/>
    </source>
</evidence>
<gene>
    <name evidence="6" type="ORF">MAIT1_02408</name>
</gene>
<proteinExistence type="inferred from homology"/>
<dbReference type="Proteomes" id="UP000194003">
    <property type="component" value="Unassembled WGS sequence"/>
</dbReference>
<name>A0A1Y2K2M8_9PROT</name>
<evidence type="ECO:0000313" key="6">
    <source>
        <dbReference type="EMBL" id="OSM02288.1"/>
    </source>
</evidence>
<accession>A0A1Y2K2M8</accession>
<evidence type="ECO:0000313" key="7">
    <source>
        <dbReference type="Proteomes" id="UP000194003"/>
    </source>
</evidence>
<dbReference type="AlphaFoldDB" id="A0A1Y2K2M8"/>
<dbReference type="STRING" id="1434232.MAIT1_02408"/>
<evidence type="ECO:0000256" key="4">
    <source>
        <dbReference type="ARBA" id="ARBA00023315"/>
    </source>
</evidence>
<dbReference type="GO" id="GO:0046353">
    <property type="term" value="F:aminoglycoside 3-N-acetyltransferase activity"/>
    <property type="evidence" value="ECO:0007669"/>
    <property type="project" value="UniProtKB-EC"/>
</dbReference>
<sequence length="281" mass="31316">MKKTNAQTLAAHLTDDLGIQPSDTIFLFSGVWGLGKLENGLDDITDAFRLAIPQGLLLIPTFSYTWCSGETWDPAITPCPDMGVYADHAWRGADFVRTDNPNFSVTALRTAHNAALIDTLFQVDDDCFGEHSIFGNLVRHSRTNPRTFVLLLGGAFKDCLFRCTFIHYAQQRLKVPNRFIKPFPDPAGSGRVVTQLVRMNTAEEYVQTHGQQPPADMPFPAYEDFGPYGPSLEKAGALIRAPFRFYESRMAPVAESVDIFEAEWRADPSYCMAKPTPEATE</sequence>
<comment type="catalytic activity">
    <reaction evidence="5">
        <text>a 2-deoxystreptamine antibiotic + acetyl-CoA = an N(3)-acetyl-2-deoxystreptamine antibiotic + CoA + H(+)</text>
        <dbReference type="Rhea" id="RHEA:12665"/>
        <dbReference type="ChEBI" id="CHEBI:15378"/>
        <dbReference type="ChEBI" id="CHEBI:57287"/>
        <dbReference type="ChEBI" id="CHEBI:57288"/>
        <dbReference type="ChEBI" id="CHEBI:57921"/>
        <dbReference type="ChEBI" id="CHEBI:77452"/>
        <dbReference type="EC" id="2.3.1.81"/>
    </reaction>
</comment>
<dbReference type="PANTHER" id="PTHR11104">
    <property type="entry name" value="AMINOGLYCOSIDE N3-ACETYLTRANSFERASE"/>
    <property type="match status" value="1"/>
</dbReference>
<dbReference type="GO" id="GO:0046677">
    <property type="term" value="P:response to antibiotic"/>
    <property type="evidence" value="ECO:0007669"/>
    <property type="project" value="UniProtKB-KW"/>
</dbReference>
<dbReference type="EMBL" id="LVJN01000020">
    <property type="protein sequence ID" value="OSM02288.1"/>
    <property type="molecule type" value="Genomic_DNA"/>
</dbReference>
<dbReference type="OrthoDB" id="7330654at2"/>